<comment type="caution">
    <text evidence="1">The sequence shown here is derived from an EMBL/GenBank/DDBJ whole genome shotgun (WGS) entry which is preliminary data.</text>
</comment>
<protein>
    <submittedName>
        <fullName evidence="1">Uncharacterized protein</fullName>
    </submittedName>
</protein>
<keyword evidence="2" id="KW-1185">Reference proteome</keyword>
<reference evidence="1 2" key="1">
    <citation type="journal article" date="2022" name="New Phytol.">
        <title>Ecological generalism drives hyperdiversity of secondary metabolite gene clusters in xylarialean endophytes.</title>
        <authorList>
            <person name="Franco M.E.E."/>
            <person name="Wisecaver J.H."/>
            <person name="Arnold A.E."/>
            <person name="Ju Y.M."/>
            <person name="Slot J.C."/>
            <person name="Ahrendt S."/>
            <person name="Moore L.P."/>
            <person name="Eastman K.E."/>
            <person name="Scott K."/>
            <person name="Konkel Z."/>
            <person name="Mondo S.J."/>
            <person name="Kuo A."/>
            <person name="Hayes R.D."/>
            <person name="Haridas S."/>
            <person name="Andreopoulos B."/>
            <person name="Riley R."/>
            <person name="LaButti K."/>
            <person name="Pangilinan J."/>
            <person name="Lipzen A."/>
            <person name="Amirebrahimi M."/>
            <person name="Yan J."/>
            <person name="Adam C."/>
            <person name="Keymanesh K."/>
            <person name="Ng V."/>
            <person name="Louie K."/>
            <person name="Northen T."/>
            <person name="Drula E."/>
            <person name="Henrissat B."/>
            <person name="Hsieh H.M."/>
            <person name="Youens-Clark K."/>
            <person name="Lutzoni F."/>
            <person name="Miadlikowska J."/>
            <person name="Eastwood D.C."/>
            <person name="Hamelin R.C."/>
            <person name="Grigoriev I.V."/>
            <person name="U'Ren J.M."/>
        </authorList>
    </citation>
    <scope>NUCLEOTIDE SEQUENCE [LARGE SCALE GENOMIC DNA]</scope>
    <source>
        <strain evidence="1 2">ER1909</strain>
    </source>
</reference>
<gene>
    <name evidence="1" type="ORF">F4821DRAFT_242762</name>
</gene>
<evidence type="ECO:0000313" key="1">
    <source>
        <dbReference type="EMBL" id="KAI6084402.1"/>
    </source>
</evidence>
<accession>A0ACC0CVP7</accession>
<name>A0ACC0CVP7_9PEZI</name>
<dbReference type="EMBL" id="MU394337">
    <property type="protein sequence ID" value="KAI6084402.1"/>
    <property type="molecule type" value="Genomic_DNA"/>
</dbReference>
<proteinExistence type="predicted"/>
<sequence length="476" mass="52453">MQLLSLLLLCLSALQPALAALDVSGVPACGLQCILTSTVNSDCAVTNTTCICTNAVLQATITECVTASCSIRDALSTKKYSYESCGLEGEDRTALIRILAFVFGALGLVAFVLRCLARFLGPHDWGHDDTVMCFAMLLEIAFAVLSIPISENGLGLDMWFVPHDQITEILKFYFIDELVYITALAMTKISMLFFYLKVFPKKSFRIVTYALIVINLVYAITYDLLLIFQCNPLEGAWRTWDGEFEAQCISINGLGWSAAAINIALDLAVIVLPLPELYRLSLSLRKRLQIMAMFAVGFFITVVSIVRLYSLIRFGTTSNVTQDYVEVGYWSTIEVPVGIICACMPAVRSLFSLALPKLFGTTRATINSTFGSYAPGSSGNKLGPDSKNKISVKQEWTVLSEGPNDPIHERHARKDSDVELLNVGVAISGDDVEAPTRKMTLSKHGGAWRGMSVDEAEEYQRDAYKSPAFTRERELR</sequence>
<dbReference type="Proteomes" id="UP001497680">
    <property type="component" value="Unassembled WGS sequence"/>
</dbReference>
<evidence type="ECO:0000313" key="2">
    <source>
        <dbReference type="Proteomes" id="UP001497680"/>
    </source>
</evidence>
<organism evidence="1 2">
    <name type="scientific">Hypoxylon rubiginosum</name>
    <dbReference type="NCBI Taxonomy" id="110542"/>
    <lineage>
        <taxon>Eukaryota</taxon>
        <taxon>Fungi</taxon>
        <taxon>Dikarya</taxon>
        <taxon>Ascomycota</taxon>
        <taxon>Pezizomycotina</taxon>
        <taxon>Sordariomycetes</taxon>
        <taxon>Xylariomycetidae</taxon>
        <taxon>Xylariales</taxon>
        <taxon>Hypoxylaceae</taxon>
        <taxon>Hypoxylon</taxon>
    </lineage>
</organism>